<feature type="binding site" evidence="3">
    <location>
        <position position="56"/>
    </location>
    <ligand>
        <name>Mg(2+)</name>
        <dbReference type="ChEBI" id="CHEBI:18420"/>
    </ligand>
</feature>
<accession>A0A9W8E7G2</accession>
<dbReference type="InterPro" id="IPR036663">
    <property type="entry name" value="Fumarylacetoacetase_C_sf"/>
</dbReference>
<dbReference type="GO" id="GO:0006559">
    <property type="term" value="P:L-phenylalanine catabolic process"/>
    <property type="evidence" value="ECO:0007669"/>
    <property type="project" value="UniProtKB-UniRule"/>
</dbReference>
<keyword evidence="3 4" id="KW-0106">Calcium</keyword>
<feature type="binding site" evidence="3">
    <location>
        <position position="76"/>
    </location>
    <ligand>
        <name>Mg(2+)</name>
        <dbReference type="ChEBI" id="CHEBI:18420"/>
    </ligand>
</feature>
<dbReference type="Pfam" id="PF01557">
    <property type="entry name" value="FAA_hydrolase"/>
    <property type="match status" value="1"/>
</dbReference>
<feature type="binding site" evidence="2">
    <location>
        <position position="63"/>
    </location>
    <ligand>
        <name>substrate</name>
    </ligand>
</feature>
<feature type="binding site" evidence="3">
    <location>
        <position position="24"/>
    </location>
    <ligand>
        <name>Ca(2+)</name>
        <dbReference type="ChEBI" id="CHEBI:29108"/>
    </ligand>
</feature>
<evidence type="ECO:0000313" key="6">
    <source>
        <dbReference type="EMBL" id="KAJ1975748.1"/>
    </source>
</evidence>
<evidence type="ECO:0000256" key="4">
    <source>
        <dbReference type="RuleBase" id="RU366008"/>
    </source>
</evidence>
<evidence type="ECO:0000313" key="7">
    <source>
        <dbReference type="Proteomes" id="UP001151582"/>
    </source>
</evidence>
<proteinExistence type="inferred from homology"/>
<keyword evidence="4" id="KW-0585">Phenylalanine catabolism</keyword>
<name>A0A9W8E7G2_9FUNG</name>
<evidence type="ECO:0000259" key="5">
    <source>
        <dbReference type="Pfam" id="PF01557"/>
    </source>
</evidence>
<keyword evidence="4" id="KW-0378">Hydrolase</keyword>
<dbReference type="OrthoDB" id="5569390at2759"/>
<evidence type="ECO:0000256" key="1">
    <source>
        <dbReference type="ARBA" id="ARBA00010211"/>
    </source>
</evidence>
<dbReference type="NCBIfam" id="TIGR01266">
    <property type="entry name" value="fum_ac_acetase"/>
    <property type="match status" value="1"/>
</dbReference>
<feature type="domain" description="Fumarylacetoacetase-like C-terminal" evidence="5">
    <location>
        <begin position="12"/>
        <end position="237"/>
    </location>
</feature>
<feature type="binding site" evidence="3">
    <location>
        <position position="22"/>
    </location>
    <ligand>
        <name>Ca(2+)</name>
        <dbReference type="ChEBI" id="CHEBI:29108"/>
    </ligand>
</feature>
<dbReference type="PANTHER" id="PTHR43069">
    <property type="entry name" value="FUMARYLACETOACETASE"/>
    <property type="match status" value="1"/>
</dbReference>
<dbReference type="GO" id="GO:0004334">
    <property type="term" value="F:fumarylacetoacetase activity"/>
    <property type="evidence" value="ECO:0007669"/>
    <property type="project" value="UniProtKB-UniRule"/>
</dbReference>
<comment type="catalytic activity">
    <reaction evidence="4">
        <text>4-fumarylacetoacetate + H2O = acetoacetate + fumarate + H(+)</text>
        <dbReference type="Rhea" id="RHEA:10244"/>
        <dbReference type="ChEBI" id="CHEBI:13705"/>
        <dbReference type="ChEBI" id="CHEBI:15377"/>
        <dbReference type="ChEBI" id="CHEBI:15378"/>
        <dbReference type="ChEBI" id="CHEBI:18034"/>
        <dbReference type="ChEBI" id="CHEBI:29806"/>
        <dbReference type="EC" id="3.7.1.2"/>
    </reaction>
</comment>
<evidence type="ECO:0000256" key="3">
    <source>
        <dbReference type="PIRSR" id="PIRSR605959-3"/>
    </source>
</evidence>
<keyword evidence="3 4" id="KW-0460">Magnesium</keyword>
<keyword evidence="7" id="KW-1185">Reference proteome</keyword>
<feature type="binding site" evidence="2">
    <location>
        <position position="175"/>
    </location>
    <ligand>
        <name>substrate</name>
    </ligand>
</feature>
<feature type="non-terminal residue" evidence="6">
    <location>
        <position position="1"/>
    </location>
</feature>
<dbReference type="Proteomes" id="UP001151582">
    <property type="component" value="Unassembled WGS sequence"/>
</dbReference>
<feature type="binding site" evidence="3">
    <location>
        <position position="56"/>
    </location>
    <ligand>
        <name>Ca(2+)</name>
        <dbReference type="ChEBI" id="CHEBI:29108"/>
    </ligand>
</feature>
<evidence type="ECO:0000256" key="2">
    <source>
        <dbReference type="PIRSR" id="PIRSR605959-2"/>
    </source>
</evidence>
<keyword evidence="4" id="KW-0828">Tyrosine catabolism</keyword>
<dbReference type="EMBL" id="JANBQB010000495">
    <property type="protein sequence ID" value="KAJ1975748.1"/>
    <property type="molecule type" value="Genomic_DNA"/>
</dbReference>
<dbReference type="EC" id="3.7.1.2" evidence="4"/>
<dbReference type="InterPro" id="IPR005959">
    <property type="entry name" value="Fumarylacetoacetase"/>
</dbReference>
<comment type="pathway">
    <text evidence="4">Amino-acid degradation; L-phenylalanine degradation; acetoacetate and fumarate from L-phenylalanine: step 6/6.</text>
</comment>
<dbReference type="SUPFAM" id="SSF56529">
    <property type="entry name" value="FAH"/>
    <property type="match status" value="1"/>
</dbReference>
<dbReference type="GO" id="GO:0046872">
    <property type="term" value="F:metal ion binding"/>
    <property type="evidence" value="ECO:0007669"/>
    <property type="project" value="UniProtKB-UniRule"/>
</dbReference>
<comment type="similarity">
    <text evidence="1 4">Belongs to the FAH family.</text>
</comment>
<dbReference type="InterPro" id="IPR011234">
    <property type="entry name" value="Fumarylacetoacetase-like_C"/>
</dbReference>
<keyword evidence="3 4" id="KW-0479">Metal-binding</keyword>
<protein>
    <recommendedName>
        <fullName evidence="4">Fumarylacetoacetase</fullName>
        <ecNumber evidence="4">3.7.1.2</ecNumber>
    </recommendedName>
    <alternativeName>
        <fullName evidence="4">Fumarylacetoacetate hydrolase</fullName>
    </alternativeName>
</protein>
<dbReference type="AlphaFoldDB" id="A0A9W8E7G2"/>
<dbReference type="GO" id="GO:0006572">
    <property type="term" value="P:L-tyrosine catabolic process"/>
    <property type="evidence" value="ECO:0007669"/>
    <property type="project" value="UniProtKB-UniRule"/>
</dbReference>
<feature type="binding site" evidence="2">
    <location>
        <position position="67"/>
    </location>
    <ligand>
        <name>substrate</name>
    </ligand>
</feature>
<comment type="caution">
    <text evidence="6">The sequence shown here is derived from an EMBL/GenBank/DDBJ whole genome shotgun (WGS) entry which is preliminary data.</text>
</comment>
<dbReference type="Gene3D" id="3.90.850.10">
    <property type="entry name" value="Fumarylacetoacetase-like, C-terminal domain"/>
    <property type="match status" value="1"/>
</dbReference>
<organism evidence="6 7">
    <name type="scientific">Dimargaris verticillata</name>
    <dbReference type="NCBI Taxonomy" id="2761393"/>
    <lineage>
        <taxon>Eukaryota</taxon>
        <taxon>Fungi</taxon>
        <taxon>Fungi incertae sedis</taxon>
        <taxon>Zoopagomycota</taxon>
        <taxon>Kickxellomycotina</taxon>
        <taxon>Dimargaritomycetes</taxon>
        <taxon>Dimargaritales</taxon>
        <taxon>Dimargaritaceae</taxon>
        <taxon>Dimargaris</taxon>
    </lineage>
</organism>
<dbReference type="GO" id="GO:1902000">
    <property type="term" value="P:homogentisate catabolic process"/>
    <property type="evidence" value="ECO:0007669"/>
    <property type="project" value="TreeGrafter"/>
</dbReference>
<feature type="binding site" evidence="3">
    <location>
        <position position="80"/>
    </location>
    <ligand>
        <name>Mg(2+)</name>
        <dbReference type="ChEBI" id="CHEBI:18420"/>
    </ligand>
</feature>
<sequence>GQRLVTKGEPPVFGPSVRMDFELEMAFFVGQPNPLGQPVPIDQAADHIFGVVLMNDWSARDIQSWEYVPLGPFLGKSFATTISPWVVTLDALEPFLVPLPTQEPRPLPYLVDPQGDGNYDVHLEVKVKPAEPTSQYTTICRSNLKYLYWSFKQQLAHHTVNGCNLNPGDLCGTGTISGPDEASFGSLLELTWSGQKEVALSEGVRRKFLEDGDSVVLTGFCQGDGHRIGFGECEGTILPAHGSA</sequence>
<dbReference type="PANTHER" id="PTHR43069:SF2">
    <property type="entry name" value="FUMARYLACETOACETASE"/>
    <property type="match status" value="1"/>
</dbReference>
<gene>
    <name evidence="6" type="ORF">H4R34_004222</name>
</gene>
<reference evidence="6" key="1">
    <citation type="submission" date="2022-07" db="EMBL/GenBank/DDBJ databases">
        <title>Phylogenomic reconstructions and comparative analyses of Kickxellomycotina fungi.</title>
        <authorList>
            <person name="Reynolds N.K."/>
            <person name="Stajich J.E."/>
            <person name="Barry K."/>
            <person name="Grigoriev I.V."/>
            <person name="Crous P."/>
            <person name="Smith M.E."/>
        </authorList>
    </citation>
    <scope>NUCLEOTIDE SEQUENCE</scope>
    <source>
        <strain evidence="6">RSA 567</strain>
    </source>
</reference>
<comment type="cofactor">
    <cofactor evidence="4">
        <name>Mg(2+)</name>
        <dbReference type="ChEBI" id="CHEBI:18420"/>
    </cofactor>
    <cofactor evidence="4">
        <name>Ca(2+)</name>
        <dbReference type="ChEBI" id="CHEBI:29108"/>
    </cofactor>
</comment>